<evidence type="ECO:0000313" key="7">
    <source>
        <dbReference type="Proteomes" id="UP000249720"/>
    </source>
</evidence>
<evidence type="ECO:0000256" key="2">
    <source>
        <dbReference type="ARBA" id="ARBA00022748"/>
    </source>
</evidence>
<dbReference type="InterPro" id="IPR013766">
    <property type="entry name" value="Thioredoxin_domain"/>
</dbReference>
<sequence length="402" mass="47022">MKWLLLLGFIVCVHNAEGQQNIHNNFSISGYIKGLDSGWLYLNYIPIPNEKGILDSCKIKNGHFQFKGKIQEPMLSNLTTFNFQEKVDPLNIAQFYLEASKMQIQVEYNHFKKILVSGSFTDKDYRDYIRLKSDNFKLLNLITDSIISYREKIRSAEKSKISENIFDSMHKKINQLEAKRNLEFNNGINIDKTFITFHKNSILSAILLYNFKNEWISLTEIRHLFNQLSNKIKLTSVGKKIEKKITMALNDQLIPAKLFTAIQRNGDTIHLSDFKYKYILLDFNASWCIPCRQIIPKLKKLYEKYNDKLVILSISNQTDKKDWIKAIQEDKISWPCILENDENPILSPIGQSITKMYGIQTFPSLILINDDLKVVGWYGNFYQSKQDFLLELKNKLRYSFGY</sequence>
<dbReference type="Pfam" id="PF13905">
    <property type="entry name" value="Thioredoxin_8"/>
    <property type="match status" value="1"/>
</dbReference>
<dbReference type="PANTHER" id="PTHR42852:SF6">
    <property type="entry name" value="THIOL:DISULFIDE INTERCHANGE PROTEIN DSBE"/>
    <property type="match status" value="1"/>
</dbReference>
<evidence type="ECO:0000259" key="5">
    <source>
        <dbReference type="PROSITE" id="PS51352"/>
    </source>
</evidence>
<dbReference type="InterPro" id="IPR012336">
    <property type="entry name" value="Thioredoxin-like_fold"/>
</dbReference>
<organism evidence="6 7">
    <name type="scientific">Hydrotalea sandarakina</name>
    <dbReference type="NCBI Taxonomy" id="1004304"/>
    <lineage>
        <taxon>Bacteria</taxon>
        <taxon>Pseudomonadati</taxon>
        <taxon>Bacteroidota</taxon>
        <taxon>Chitinophagia</taxon>
        <taxon>Chitinophagales</taxon>
        <taxon>Chitinophagaceae</taxon>
        <taxon>Hydrotalea</taxon>
    </lineage>
</organism>
<dbReference type="GO" id="GO:0030313">
    <property type="term" value="C:cell envelope"/>
    <property type="evidence" value="ECO:0007669"/>
    <property type="project" value="UniProtKB-SubCell"/>
</dbReference>
<evidence type="ECO:0000256" key="3">
    <source>
        <dbReference type="ARBA" id="ARBA00023157"/>
    </source>
</evidence>
<keyword evidence="2" id="KW-0201">Cytochrome c-type biogenesis</keyword>
<dbReference type="Pfam" id="PF14289">
    <property type="entry name" value="DUF4369"/>
    <property type="match status" value="1"/>
</dbReference>
<dbReference type="SUPFAM" id="SSF52833">
    <property type="entry name" value="Thioredoxin-like"/>
    <property type="match status" value="1"/>
</dbReference>
<dbReference type="GO" id="GO:0017004">
    <property type="term" value="P:cytochrome complex assembly"/>
    <property type="evidence" value="ECO:0007669"/>
    <property type="project" value="UniProtKB-KW"/>
</dbReference>
<dbReference type="Gene3D" id="3.40.30.10">
    <property type="entry name" value="Glutaredoxin"/>
    <property type="match status" value="1"/>
</dbReference>
<comment type="caution">
    <text evidence="6">The sequence shown here is derived from an EMBL/GenBank/DDBJ whole genome shotgun (WGS) entry which is preliminary data.</text>
</comment>
<name>A0A2W7RLX0_9BACT</name>
<keyword evidence="4" id="KW-0676">Redox-active center</keyword>
<proteinExistence type="predicted"/>
<dbReference type="PANTHER" id="PTHR42852">
    <property type="entry name" value="THIOL:DISULFIDE INTERCHANGE PROTEIN DSBE"/>
    <property type="match status" value="1"/>
</dbReference>
<reference evidence="6 7" key="1">
    <citation type="submission" date="2018-06" db="EMBL/GenBank/DDBJ databases">
        <title>Genomic Encyclopedia of Archaeal and Bacterial Type Strains, Phase II (KMG-II): from individual species to whole genera.</title>
        <authorList>
            <person name="Goeker M."/>
        </authorList>
    </citation>
    <scope>NUCLEOTIDE SEQUENCE [LARGE SCALE GENOMIC DNA]</scope>
    <source>
        <strain evidence="6 7">DSM 23241</strain>
    </source>
</reference>
<dbReference type="CDD" id="cd02966">
    <property type="entry name" value="TlpA_like_family"/>
    <property type="match status" value="1"/>
</dbReference>
<dbReference type="AlphaFoldDB" id="A0A2W7RLX0"/>
<protein>
    <submittedName>
        <fullName evidence="6">Thiol-disulfide isomerase/thioredoxin</fullName>
    </submittedName>
</protein>
<dbReference type="InterPro" id="IPR050553">
    <property type="entry name" value="Thioredoxin_ResA/DsbE_sf"/>
</dbReference>
<accession>A0A2W7RLX0</accession>
<dbReference type="RefSeq" id="WP_111297219.1">
    <property type="nucleotide sequence ID" value="NZ_QKZV01000013.1"/>
</dbReference>
<evidence type="ECO:0000313" key="6">
    <source>
        <dbReference type="EMBL" id="PZX59490.1"/>
    </source>
</evidence>
<dbReference type="PROSITE" id="PS51352">
    <property type="entry name" value="THIOREDOXIN_2"/>
    <property type="match status" value="1"/>
</dbReference>
<keyword evidence="3" id="KW-1015">Disulfide bond</keyword>
<dbReference type="EMBL" id="QKZV01000013">
    <property type="protein sequence ID" value="PZX59490.1"/>
    <property type="molecule type" value="Genomic_DNA"/>
</dbReference>
<dbReference type="OrthoDB" id="750178at2"/>
<comment type="subcellular location">
    <subcellularLocation>
        <location evidence="1">Cell envelope</location>
    </subcellularLocation>
</comment>
<keyword evidence="6" id="KW-0413">Isomerase</keyword>
<dbReference type="Proteomes" id="UP000249720">
    <property type="component" value="Unassembled WGS sequence"/>
</dbReference>
<gene>
    <name evidence="6" type="ORF">LX80_02737</name>
</gene>
<evidence type="ECO:0000256" key="4">
    <source>
        <dbReference type="ARBA" id="ARBA00023284"/>
    </source>
</evidence>
<dbReference type="InterPro" id="IPR036249">
    <property type="entry name" value="Thioredoxin-like_sf"/>
</dbReference>
<evidence type="ECO:0000256" key="1">
    <source>
        <dbReference type="ARBA" id="ARBA00004196"/>
    </source>
</evidence>
<feature type="domain" description="Thioredoxin" evidence="5">
    <location>
        <begin position="247"/>
        <end position="398"/>
    </location>
</feature>
<keyword evidence="7" id="KW-1185">Reference proteome</keyword>
<dbReference type="GO" id="GO:0016853">
    <property type="term" value="F:isomerase activity"/>
    <property type="evidence" value="ECO:0007669"/>
    <property type="project" value="UniProtKB-KW"/>
</dbReference>
<dbReference type="InterPro" id="IPR025380">
    <property type="entry name" value="DUF4369"/>
</dbReference>